<feature type="chain" id="PRO_5041286757" description="Secreted protein" evidence="1">
    <location>
        <begin position="37"/>
        <end position="80"/>
    </location>
</feature>
<evidence type="ECO:0000313" key="3">
    <source>
        <dbReference type="Proteomes" id="UP001175228"/>
    </source>
</evidence>
<accession>A0AA39Q927</accession>
<organism evidence="2 3">
    <name type="scientific">Armillaria luteobubalina</name>
    <dbReference type="NCBI Taxonomy" id="153913"/>
    <lineage>
        <taxon>Eukaryota</taxon>
        <taxon>Fungi</taxon>
        <taxon>Dikarya</taxon>
        <taxon>Basidiomycota</taxon>
        <taxon>Agaricomycotina</taxon>
        <taxon>Agaricomycetes</taxon>
        <taxon>Agaricomycetidae</taxon>
        <taxon>Agaricales</taxon>
        <taxon>Marasmiineae</taxon>
        <taxon>Physalacriaceae</taxon>
        <taxon>Armillaria</taxon>
    </lineage>
</organism>
<feature type="signal peptide" evidence="1">
    <location>
        <begin position="1"/>
        <end position="36"/>
    </location>
</feature>
<keyword evidence="3" id="KW-1185">Reference proteome</keyword>
<evidence type="ECO:0000313" key="2">
    <source>
        <dbReference type="EMBL" id="KAK0497419.1"/>
    </source>
</evidence>
<gene>
    <name evidence="2" type="ORF">EDD18DRAFT_1162127</name>
</gene>
<proteinExistence type="predicted"/>
<dbReference type="Proteomes" id="UP001175228">
    <property type="component" value="Unassembled WGS sequence"/>
</dbReference>
<sequence>MAFPRLVDNARSCHRFCVATEWLLLLAMTMMTPAAAAVLRRSCSSLQRLVVPFNCGFPFHCLCLRAQAHHIVTGSCCSLS</sequence>
<dbReference type="EMBL" id="JAUEPU010000013">
    <property type="protein sequence ID" value="KAK0497419.1"/>
    <property type="molecule type" value="Genomic_DNA"/>
</dbReference>
<comment type="caution">
    <text evidence="2">The sequence shown here is derived from an EMBL/GenBank/DDBJ whole genome shotgun (WGS) entry which is preliminary data.</text>
</comment>
<protein>
    <recommendedName>
        <fullName evidence="4">Secreted protein</fullName>
    </recommendedName>
</protein>
<keyword evidence="1" id="KW-0732">Signal</keyword>
<dbReference type="AlphaFoldDB" id="A0AA39Q927"/>
<evidence type="ECO:0000256" key="1">
    <source>
        <dbReference type="SAM" id="SignalP"/>
    </source>
</evidence>
<reference evidence="2" key="1">
    <citation type="submission" date="2023-06" db="EMBL/GenBank/DDBJ databases">
        <authorList>
            <consortium name="Lawrence Berkeley National Laboratory"/>
            <person name="Ahrendt S."/>
            <person name="Sahu N."/>
            <person name="Indic B."/>
            <person name="Wong-Bajracharya J."/>
            <person name="Merenyi Z."/>
            <person name="Ke H.-M."/>
            <person name="Monk M."/>
            <person name="Kocsube S."/>
            <person name="Drula E."/>
            <person name="Lipzen A."/>
            <person name="Balint B."/>
            <person name="Henrissat B."/>
            <person name="Andreopoulos B."/>
            <person name="Martin F.M."/>
            <person name="Harder C.B."/>
            <person name="Rigling D."/>
            <person name="Ford K.L."/>
            <person name="Foster G.D."/>
            <person name="Pangilinan J."/>
            <person name="Papanicolaou A."/>
            <person name="Barry K."/>
            <person name="LaButti K."/>
            <person name="Viragh M."/>
            <person name="Koriabine M."/>
            <person name="Yan M."/>
            <person name="Riley R."/>
            <person name="Champramary S."/>
            <person name="Plett K.L."/>
            <person name="Tsai I.J."/>
            <person name="Slot J."/>
            <person name="Sipos G."/>
            <person name="Plett J."/>
            <person name="Nagy L.G."/>
            <person name="Grigoriev I.V."/>
        </authorList>
    </citation>
    <scope>NUCLEOTIDE SEQUENCE</scope>
    <source>
        <strain evidence="2">HWK02</strain>
    </source>
</reference>
<name>A0AA39Q927_9AGAR</name>
<evidence type="ECO:0008006" key="4">
    <source>
        <dbReference type="Google" id="ProtNLM"/>
    </source>
</evidence>